<dbReference type="AlphaFoldDB" id="A0A0X8JQA9"/>
<dbReference type="PANTHER" id="PTHR37294:SF1">
    <property type="entry name" value="3'-5' EXORIBONUCLEASE YHAM"/>
    <property type="match status" value="1"/>
</dbReference>
<dbReference type="InterPro" id="IPR006674">
    <property type="entry name" value="HD_domain"/>
</dbReference>
<keyword evidence="1" id="KW-0378">Hydrolase</keyword>
<organism evidence="4 5">
    <name type="scientific">Desulfomicrobium orale DSM 12838</name>
    <dbReference type="NCBI Taxonomy" id="888061"/>
    <lineage>
        <taxon>Bacteria</taxon>
        <taxon>Pseudomonadati</taxon>
        <taxon>Thermodesulfobacteriota</taxon>
        <taxon>Desulfovibrionia</taxon>
        <taxon>Desulfovibrionales</taxon>
        <taxon>Desulfomicrobiaceae</taxon>
        <taxon>Desulfomicrobium</taxon>
    </lineage>
</organism>
<dbReference type="NCBIfam" id="TIGR00277">
    <property type="entry name" value="HDIG"/>
    <property type="match status" value="1"/>
</dbReference>
<dbReference type="PROSITE" id="PS51831">
    <property type="entry name" value="HD"/>
    <property type="match status" value="1"/>
</dbReference>
<dbReference type="PANTHER" id="PTHR37294">
    <property type="entry name" value="3'-5' EXORIBONUCLEASE YHAM"/>
    <property type="match status" value="1"/>
</dbReference>
<dbReference type="STRING" id="888061.AXF15_05180"/>
<dbReference type="RefSeq" id="WP_066604267.1">
    <property type="nucleotide sequence ID" value="NZ_CP014230.1"/>
</dbReference>
<dbReference type="SMART" id="SM00471">
    <property type="entry name" value="HDc"/>
    <property type="match status" value="1"/>
</dbReference>
<keyword evidence="5" id="KW-1185">Reference proteome</keyword>
<feature type="region of interest" description="Disordered" evidence="2">
    <location>
        <begin position="323"/>
        <end position="360"/>
    </location>
</feature>
<evidence type="ECO:0000256" key="2">
    <source>
        <dbReference type="SAM" id="MobiDB-lite"/>
    </source>
</evidence>
<name>A0A0X8JQA9_9BACT</name>
<dbReference type="GO" id="GO:0031125">
    <property type="term" value="P:rRNA 3'-end processing"/>
    <property type="evidence" value="ECO:0007669"/>
    <property type="project" value="TreeGrafter"/>
</dbReference>
<dbReference type="CDD" id="cd04492">
    <property type="entry name" value="YhaM_OBF_like"/>
    <property type="match status" value="1"/>
</dbReference>
<protein>
    <submittedName>
        <fullName evidence="4">DNA-binding protein</fullName>
    </submittedName>
</protein>
<dbReference type="CDD" id="cd00077">
    <property type="entry name" value="HDc"/>
    <property type="match status" value="1"/>
</dbReference>
<reference evidence="5" key="1">
    <citation type="submission" date="2016-02" db="EMBL/GenBank/DDBJ databases">
        <authorList>
            <person name="Holder M.E."/>
            <person name="Ajami N.J."/>
            <person name="Petrosino J.F."/>
        </authorList>
    </citation>
    <scope>NUCLEOTIDE SEQUENCE [LARGE SCALE GENOMIC DNA]</scope>
    <source>
        <strain evidence="5">DSM 12838</strain>
    </source>
</reference>
<dbReference type="InterPro" id="IPR012340">
    <property type="entry name" value="NA-bd_OB-fold"/>
</dbReference>
<evidence type="ECO:0000313" key="5">
    <source>
        <dbReference type="Proteomes" id="UP000063964"/>
    </source>
</evidence>
<feature type="domain" description="HD" evidence="3">
    <location>
        <begin position="166"/>
        <end position="286"/>
    </location>
</feature>
<sequence length="360" mass="39677">MAHKKTFIRDLTAGQNISDIFALSQAQRREARNGPYWQLTLTDRTGGMEARIWAPQSLQYENLKPEQFVAVTGQIASFKDQLQMNVTDLVLVEPAGAGLDLTDFLPSSAVPPAELLAEIEAFLDRELSFKPWRTLCAKVLADADIRAALLTAPGAKSVHHAHAGGLLEHTLGVMRVCAALAALYPSVDREILLTAALFHDLGKAFELTHGFSREYTDAGRLIGHIQMGLEALEPFLRAAKDLPEGLAVHLKHLILSHHGELEFGSPRRPKTVEAFILHYADNLDAKINTVNTALENTADPEDVEASHWSEYHRTLGRYLYQPMRTPRTETASDARSAAKKTAPRPKSALLRAMGIADPEE</sequence>
<gene>
    <name evidence="4" type="ORF">AXF15_05180</name>
</gene>
<keyword evidence="4" id="KW-0238">DNA-binding</keyword>
<dbReference type="InterPro" id="IPR050798">
    <property type="entry name" value="YhaM_exoribonuc/phosphodiest"/>
</dbReference>
<evidence type="ECO:0000313" key="4">
    <source>
        <dbReference type="EMBL" id="AMD92563.1"/>
    </source>
</evidence>
<dbReference type="InterPro" id="IPR004365">
    <property type="entry name" value="NA-bd_OB_tRNA"/>
</dbReference>
<dbReference type="Proteomes" id="UP000063964">
    <property type="component" value="Chromosome"/>
</dbReference>
<accession>A0A0X8JQA9</accession>
<dbReference type="SUPFAM" id="SSF109604">
    <property type="entry name" value="HD-domain/PDEase-like"/>
    <property type="match status" value="1"/>
</dbReference>
<dbReference type="Gene3D" id="1.10.3210.10">
    <property type="entry name" value="Hypothetical protein af1432"/>
    <property type="match status" value="1"/>
</dbReference>
<dbReference type="InterPro" id="IPR003607">
    <property type="entry name" value="HD/PDEase_dom"/>
</dbReference>
<dbReference type="OrthoDB" id="9778453at2"/>
<dbReference type="KEGG" id="doa:AXF15_05180"/>
<proteinExistence type="predicted"/>
<evidence type="ECO:0000259" key="3">
    <source>
        <dbReference type="PROSITE" id="PS51831"/>
    </source>
</evidence>
<dbReference type="EMBL" id="CP014230">
    <property type="protein sequence ID" value="AMD92563.1"/>
    <property type="molecule type" value="Genomic_DNA"/>
</dbReference>
<dbReference type="InterPro" id="IPR006675">
    <property type="entry name" value="HDIG_dom"/>
</dbReference>
<dbReference type="GO" id="GO:0016787">
    <property type="term" value="F:hydrolase activity"/>
    <property type="evidence" value="ECO:0007669"/>
    <property type="project" value="UniProtKB-KW"/>
</dbReference>
<dbReference type="Pfam" id="PF01966">
    <property type="entry name" value="HD"/>
    <property type="match status" value="1"/>
</dbReference>
<dbReference type="GO" id="GO:0003677">
    <property type="term" value="F:DNA binding"/>
    <property type="evidence" value="ECO:0007669"/>
    <property type="project" value="UniProtKB-KW"/>
</dbReference>
<dbReference type="Gene3D" id="2.40.50.140">
    <property type="entry name" value="Nucleic acid-binding proteins"/>
    <property type="match status" value="1"/>
</dbReference>
<dbReference type="Pfam" id="PF01336">
    <property type="entry name" value="tRNA_anti-codon"/>
    <property type="match status" value="1"/>
</dbReference>
<evidence type="ECO:0000256" key="1">
    <source>
        <dbReference type="ARBA" id="ARBA00022801"/>
    </source>
</evidence>